<accession>I1YKQ7</accession>
<dbReference type="Proteomes" id="UP000009145">
    <property type="component" value="Chromosome"/>
</dbReference>
<dbReference type="KEGG" id="mec:Q7C_2366"/>
<organism evidence="1 2">
    <name type="scientific">Methylophaga frappieri (strain ATCC BAA-2434 / DSM 25690 / JAM7)</name>
    <dbReference type="NCBI Taxonomy" id="754477"/>
    <lineage>
        <taxon>Bacteria</taxon>
        <taxon>Pseudomonadati</taxon>
        <taxon>Pseudomonadota</taxon>
        <taxon>Gammaproteobacteria</taxon>
        <taxon>Thiotrichales</taxon>
        <taxon>Piscirickettsiaceae</taxon>
        <taxon>Methylophaga</taxon>
    </lineage>
</organism>
<dbReference type="HOGENOM" id="CLU_2666885_0_0_6"/>
<gene>
    <name evidence="1" type="ordered locus">Q7C_2366</name>
</gene>
<keyword evidence="2" id="KW-1185">Reference proteome</keyword>
<sequence length="75" mass="8092">MAKLGRSAELELRQIMQGLEEFATFMSYRSDYAGLRILSVESVGSANDACQPASAEIIALPVAKAHAGYPAHQPR</sequence>
<dbReference type="STRING" id="754477.Q7C_2366"/>
<dbReference type="EMBL" id="CP003380">
    <property type="protein sequence ID" value="AFJ03500.1"/>
    <property type="molecule type" value="Genomic_DNA"/>
</dbReference>
<evidence type="ECO:0000313" key="1">
    <source>
        <dbReference type="EMBL" id="AFJ03500.1"/>
    </source>
</evidence>
<reference evidence="1 2" key="1">
    <citation type="journal article" date="2012" name="J. Bacteriol.">
        <title>Complete genome sequences of Methylophaga sp. strain JAM1 and Methylophaga sp. strain JAM7.</title>
        <authorList>
            <person name="Villeneuve C."/>
            <person name="Martineau C."/>
            <person name="Mauffrey F."/>
            <person name="Villemur R."/>
        </authorList>
    </citation>
    <scope>NUCLEOTIDE SEQUENCE [LARGE SCALE GENOMIC DNA]</scope>
    <source>
        <strain evidence="1 2">JAM7</strain>
    </source>
</reference>
<dbReference type="AlphaFoldDB" id="I1YKQ7"/>
<proteinExistence type="predicted"/>
<dbReference type="OrthoDB" id="5609356at2"/>
<dbReference type="RefSeq" id="WP_014704919.1">
    <property type="nucleotide sequence ID" value="NC_017856.1"/>
</dbReference>
<protein>
    <submittedName>
        <fullName evidence="1">Uncharacterized protein</fullName>
    </submittedName>
</protein>
<name>I1YKQ7_METFJ</name>
<evidence type="ECO:0000313" key="2">
    <source>
        <dbReference type="Proteomes" id="UP000009145"/>
    </source>
</evidence>
<dbReference type="PATRIC" id="fig|754477.3.peg.2333"/>